<evidence type="ECO:0000313" key="3">
    <source>
        <dbReference type="Proteomes" id="UP000193017"/>
    </source>
</evidence>
<keyword evidence="2" id="KW-0269">Exonuclease</keyword>
<dbReference type="InterPro" id="IPR036397">
    <property type="entry name" value="RNaseH_sf"/>
</dbReference>
<dbReference type="GO" id="GO:0003676">
    <property type="term" value="F:nucleic acid binding"/>
    <property type="evidence" value="ECO:0007669"/>
    <property type="project" value="InterPro"/>
</dbReference>
<dbReference type="Gene3D" id="3.30.420.10">
    <property type="entry name" value="Ribonuclease H-like superfamily/Ribonuclease H"/>
    <property type="match status" value="1"/>
</dbReference>
<dbReference type="KEGG" id="pcon:B0A89_03240"/>
<reference evidence="2 3" key="1">
    <citation type="submission" date="2017-03" db="EMBL/GenBank/DDBJ databases">
        <title>Genome sequence of Paracoccus contaminans isolated from a water microcosm.</title>
        <authorList>
            <person name="Aurass P."/>
            <person name="Karste S."/>
            <person name="Trost E."/>
            <person name="Glaeser S.P."/>
            <person name="Kaempfer P."/>
            <person name="Flieger A."/>
        </authorList>
    </citation>
    <scope>NUCLEOTIDE SEQUENCE [LARGE SCALE GENOMIC DNA]</scope>
    <source>
        <strain evidence="3">RKI 16-01929T\LMG 29738T\CCM 8701T\CIP 111112T</strain>
    </source>
</reference>
<proteinExistence type="predicted"/>
<dbReference type="Proteomes" id="UP000193017">
    <property type="component" value="Chromosome"/>
</dbReference>
<organism evidence="2 3">
    <name type="scientific">Paracoccus contaminans</name>
    <dbReference type="NCBI Taxonomy" id="1945662"/>
    <lineage>
        <taxon>Bacteria</taxon>
        <taxon>Pseudomonadati</taxon>
        <taxon>Pseudomonadota</taxon>
        <taxon>Alphaproteobacteria</taxon>
        <taxon>Rhodobacterales</taxon>
        <taxon>Paracoccaceae</taxon>
        <taxon>Paracoccus</taxon>
    </lineage>
</organism>
<dbReference type="OrthoDB" id="9803925at2"/>
<evidence type="ECO:0000313" key="2">
    <source>
        <dbReference type="EMBL" id="ARJ68791.1"/>
    </source>
</evidence>
<gene>
    <name evidence="2" type="ORF">B0A89_03240</name>
</gene>
<evidence type="ECO:0000256" key="1">
    <source>
        <dbReference type="SAM" id="MobiDB-lite"/>
    </source>
</evidence>
<dbReference type="STRING" id="1945662.B0A89_03240"/>
<protein>
    <submittedName>
        <fullName evidence="2">Exonuclease</fullName>
    </submittedName>
</protein>
<dbReference type="InterPro" id="IPR012337">
    <property type="entry name" value="RNaseH-like_sf"/>
</dbReference>
<dbReference type="EMBL" id="CP020612">
    <property type="protein sequence ID" value="ARJ68791.1"/>
    <property type="molecule type" value="Genomic_DNA"/>
</dbReference>
<dbReference type="GO" id="GO:0004527">
    <property type="term" value="F:exonuclease activity"/>
    <property type="evidence" value="ECO:0007669"/>
    <property type="project" value="UniProtKB-KW"/>
</dbReference>
<dbReference type="AlphaFoldDB" id="A0A1W6CVB3"/>
<dbReference type="SUPFAM" id="SSF53098">
    <property type="entry name" value="Ribonuclease H-like"/>
    <property type="match status" value="1"/>
</dbReference>
<keyword evidence="2" id="KW-0378">Hydrolase</keyword>
<accession>A0A1W6CVB3</accession>
<name>A0A1W6CVB3_9RHOB</name>
<keyword evidence="3" id="KW-1185">Reference proteome</keyword>
<sequence length="197" mass="22001">MDRLIKDVYFSADVETDGSVPGPYSMLSFSMVLAGTFDGQRFTRPHSYDEYFYAELAPISTNFQPEALAVNGLDRSRLILTGTSPPDAMNAAYDWVMRTSLGGTPILVAYPVAFDWTWLYWYFSVFSAKGSPFGYSNCYDIKTAFAAKGGSQVSLSGRSKMPPRLQSKKPHTHNAVDDAIEQAEIFANVFEWRPDRA</sequence>
<keyword evidence="2" id="KW-0540">Nuclease</keyword>
<feature type="region of interest" description="Disordered" evidence="1">
    <location>
        <begin position="153"/>
        <end position="173"/>
    </location>
</feature>